<dbReference type="Gene3D" id="1.10.287.480">
    <property type="entry name" value="helix hairpin bin"/>
    <property type="match status" value="1"/>
</dbReference>
<dbReference type="RefSeq" id="WP_088559542.1">
    <property type="nucleotide sequence ID" value="NZ_FYEH01000001.1"/>
</dbReference>
<keyword evidence="1" id="KW-0963">Cytoplasm</keyword>
<dbReference type="PANTHER" id="PTHR30111:SF1">
    <property type="entry name" value="33 KDA CHAPERONIN"/>
    <property type="match status" value="1"/>
</dbReference>
<dbReference type="SUPFAM" id="SSF64397">
    <property type="entry name" value="Hsp33 domain"/>
    <property type="match status" value="1"/>
</dbReference>
<dbReference type="AlphaFoldDB" id="A0A212PZ58"/>
<sequence length="304" mass="33014">MSATIPAIDVLRPFQLEASEIRGRFVRLGQSVDRVLKAHAYPQPVCRVLGELLVLASGLAGGLKFDGKFSLQIRGQGAIRLMVADCTNDGFLRGYASFDAAGVAALSADEDPVSLLGQGLLALTVDQAASGGETYQGIVELEGRSLADSMLAYFRRSEQVPTGIRMALEQDTNGAWRGGAIIVQALAVTDPAAKEAQALDWQEAMVLLGTATDDEITNPGLPLDTLLFRLFHETGVRVFEPQALAHGCSCDEERVERVLLSFSAEEVEEMRLPDGSIDVTCQFCNQSYHYEPARLVELFNTRRH</sequence>
<name>A0A212PZ58_9PROT</name>
<evidence type="ECO:0000313" key="7">
    <source>
        <dbReference type="Proteomes" id="UP000197065"/>
    </source>
</evidence>
<dbReference type="SUPFAM" id="SSF118352">
    <property type="entry name" value="HSP33 redox switch-like"/>
    <property type="match status" value="1"/>
</dbReference>
<evidence type="ECO:0000256" key="1">
    <source>
        <dbReference type="ARBA" id="ARBA00022490"/>
    </source>
</evidence>
<proteinExistence type="predicted"/>
<evidence type="ECO:0000256" key="3">
    <source>
        <dbReference type="ARBA" id="ARBA00023157"/>
    </source>
</evidence>
<evidence type="ECO:0000313" key="6">
    <source>
        <dbReference type="EMBL" id="SNB52238.1"/>
    </source>
</evidence>
<dbReference type="Gene3D" id="3.55.30.10">
    <property type="entry name" value="Hsp33 domain"/>
    <property type="match status" value="1"/>
</dbReference>
<accession>A0A212PZ58</accession>
<dbReference type="Gene3D" id="3.90.1280.10">
    <property type="entry name" value="HSP33 redox switch-like"/>
    <property type="match status" value="1"/>
</dbReference>
<dbReference type="PIRSF" id="PIRSF005261">
    <property type="entry name" value="Heat_shock_Hsp33"/>
    <property type="match status" value="1"/>
</dbReference>
<dbReference type="InterPro" id="IPR023212">
    <property type="entry name" value="Hsp33_helix_hairpin_bin_dom_sf"/>
</dbReference>
<dbReference type="InterPro" id="IPR000397">
    <property type="entry name" value="Heat_shock_Hsp33"/>
</dbReference>
<dbReference type="GO" id="GO:0042026">
    <property type="term" value="P:protein refolding"/>
    <property type="evidence" value="ECO:0007669"/>
    <property type="project" value="TreeGrafter"/>
</dbReference>
<keyword evidence="5" id="KW-0676">Redox-active center</keyword>
<dbReference type="EMBL" id="FYEH01000001">
    <property type="protein sequence ID" value="SNB52238.1"/>
    <property type="molecule type" value="Genomic_DNA"/>
</dbReference>
<protein>
    <submittedName>
        <fullName evidence="6">Molecular chaperone Hsp33</fullName>
    </submittedName>
</protein>
<keyword evidence="4" id="KW-0143">Chaperone</keyword>
<keyword evidence="7" id="KW-1185">Reference proteome</keyword>
<keyword evidence="3" id="KW-1015">Disulfide bond</keyword>
<dbReference type="PANTHER" id="PTHR30111">
    <property type="entry name" value="33 KDA CHAPERONIN"/>
    <property type="match status" value="1"/>
</dbReference>
<evidence type="ECO:0000256" key="4">
    <source>
        <dbReference type="ARBA" id="ARBA00023186"/>
    </source>
</evidence>
<dbReference type="OrthoDB" id="9793753at2"/>
<evidence type="ECO:0000256" key="2">
    <source>
        <dbReference type="ARBA" id="ARBA00022833"/>
    </source>
</evidence>
<dbReference type="InterPro" id="IPR016154">
    <property type="entry name" value="Heat_shock_Hsp33_C"/>
</dbReference>
<evidence type="ECO:0000256" key="5">
    <source>
        <dbReference type="ARBA" id="ARBA00023284"/>
    </source>
</evidence>
<dbReference type="GO" id="GO:0051082">
    <property type="term" value="F:unfolded protein binding"/>
    <property type="evidence" value="ECO:0007669"/>
    <property type="project" value="InterPro"/>
</dbReference>
<dbReference type="Pfam" id="PF01430">
    <property type="entry name" value="HSP33"/>
    <property type="match status" value="1"/>
</dbReference>
<dbReference type="Proteomes" id="UP000197065">
    <property type="component" value="Unassembled WGS sequence"/>
</dbReference>
<dbReference type="GO" id="GO:0005737">
    <property type="term" value="C:cytoplasm"/>
    <property type="evidence" value="ECO:0007669"/>
    <property type="project" value="InterPro"/>
</dbReference>
<keyword evidence="2" id="KW-0862">Zinc</keyword>
<dbReference type="GO" id="GO:0044183">
    <property type="term" value="F:protein folding chaperone"/>
    <property type="evidence" value="ECO:0007669"/>
    <property type="project" value="TreeGrafter"/>
</dbReference>
<organism evidence="6 7">
    <name type="scientific">Arboricoccus pini</name>
    <dbReference type="NCBI Taxonomy" id="1963835"/>
    <lineage>
        <taxon>Bacteria</taxon>
        <taxon>Pseudomonadati</taxon>
        <taxon>Pseudomonadota</taxon>
        <taxon>Alphaproteobacteria</taxon>
        <taxon>Geminicoccales</taxon>
        <taxon>Geminicoccaceae</taxon>
        <taxon>Arboricoccus</taxon>
    </lineage>
</organism>
<dbReference type="CDD" id="cd00498">
    <property type="entry name" value="Hsp33"/>
    <property type="match status" value="1"/>
</dbReference>
<gene>
    <name evidence="6" type="ORF">SAMN07250955_101212</name>
</gene>
<reference evidence="6 7" key="1">
    <citation type="submission" date="2017-06" db="EMBL/GenBank/DDBJ databases">
        <authorList>
            <person name="Kim H.J."/>
            <person name="Triplett B.A."/>
        </authorList>
    </citation>
    <scope>NUCLEOTIDE SEQUENCE [LARGE SCALE GENOMIC DNA]</scope>
    <source>
        <strain evidence="6 7">B29T1</strain>
    </source>
</reference>
<dbReference type="InterPro" id="IPR016153">
    <property type="entry name" value="Heat_shock_Hsp33_N"/>
</dbReference>